<organism evidence="3 4">
    <name type="scientific">Loigolactobacillus rennini DSM 20253</name>
    <dbReference type="NCBI Taxonomy" id="1423796"/>
    <lineage>
        <taxon>Bacteria</taxon>
        <taxon>Bacillati</taxon>
        <taxon>Bacillota</taxon>
        <taxon>Bacilli</taxon>
        <taxon>Lactobacillales</taxon>
        <taxon>Lactobacillaceae</taxon>
        <taxon>Loigolactobacillus</taxon>
    </lineage>
</organism>
<feature type="domain" description="BD-FAE-like" evidence="2">
    <location>
        <begin position="33"/>
        <end position="210"/>
    </location>
</feature>
<evidence type="ECO:0000313" key="4">
    <source>
        <dbReference type="Proteomes" id="UP000051638"/>
    </source>
</evidence>
<dbReference type="STRING" id="1423796.FC24_GL000358"/>
<dbReference type="Gene3D" id="3.40.50.1820">
    <property type="entry name" value="alpha/beta hydrolase"/>
    <property type="match status" value="1"/>
</dbReference>
<dbReference type="EMBL" id="AYYI01000015">
    <property type="protein sequence ID" value="KRM99392.1"/>
    <property type="molecule type" value="Genomic_DNA"/>
</dbReference>
<dbReference type="OrthoDB" id="9794725at2"/>
<keyword evidence="4" id="KW-1185">Reference proteome</keyword>
<gene>
    <name evidence="3" type="ORF">FC24_GL000358</name>
</gene>
<evidence type="ECO:0000256" key="1">
    <source>
        <dbReference type="ARBA" id="ARBA00022801"/>
    </source>
</evidence>
<dbReference type="GO" id="GO:0016787">
    <property type="term" value="F:hydrolase activity"/>
    <property type="evidence" value="ECO:0007669"/>
    <property type="project" value="UniProtKB-KW"/>
</dbReference>
<dbReference type="PATRIC" id="fig|1423796.3.peg.370"/>
<proteinExistence type="predicted"/>
<reference evidence="3 4" key="1">
    <citation type="journal article" date="2015" name="Genome Announc.">
        <title>Expanding the biotechnology potential of lactobacilli through comparative genomics of 213 strains and associated genera.</title>
        <authorList>
            <person name="Sun Z."/>
            <person name="Harris H.M."/>
            <person name="McCann A."/>
            <person name="Guo C."/>
            <person name="Argimon S."/>
            <person name="Zhang W."/>
            <person name="Yang X."/>
            <person name="Jeffery I.B."/>
            <person name="Cooney J.C."/>
            <person name="Kagawa T.F."/>
            <person name="Liu W."/>
            <person name="Song Y."/>
            <person name="Salvetti E."/>
            <person name="Wrobel A."/>
            <person name="Rasinkangas P."/>
            <person name="Parkhill J."/>
            <person name="Rea M.C."/>
            <person name="O'Sullivan O."/>
            <person name="Ritari J."/>
            <person name="Douillard F.P."/>
            <person name="Paul Ross R."/>
            <person name="Yang R."/>
            <person name="Briner A.E."/>
            <person name="Felis G.E."/>
            <person name="de Vos W.M."/>
            <person name="Barrangou R."/>
            <person name="Klaenhammer T.R."/>
            <person name="Caufield P.W."/>
            <person name="Cui Y."/>
            <person name="Zhang H."/>
            <person name="O'Toole P.W."/>
        </authorList>
    </citation>
    <scope>NUCLEOTIDE SEQUENCE [LARGE SCALE GENOMIC DNA]</scope>
    <source>
        <strain evidence="3 4">DSM 20253</strain>
    </source>
</reference>
<comment type="caution">
    <text evidence="3">The sequence shown here is derived from an EMBL/GenBank/DDBJ whole genome shotgun (WGS) entry which is preliminary data.</text>
</comment>
<evidence type="ECO:0000259" key="2">
    <source>
        <dbReference type="Pfam" id="PF20434"/>
    </source>
</evidence>
<dbReference type="SUPFAM" id="SSF53474">
    <property type="entry name" value="alpha/beta-Hydrolases"/>
    <property type="match status" value="1"/>
</dbReference>
<dbReference type="RefSeq" id="WP_057873274.1">
    <property type="nucleotide sequence ID" value="NZ_AYYI01000015.1"/>
</dbReference>
<dbReference type="PANTHER" id="PTHR48081:SF6">
    <property type="entry name" value="PEPTIDASE S9 PROLYL OLIGOPEPTIDASE CATALYTIC DOMAIN-CONTAINING PROTEIN"/>
    <property type="match status" value="1"/>
</dbReference>
<accession>A0A0R2D6J6</accession>
<dbReference type="Proteomes" id="UP000051638">
    <property type="component" value="Unassembled WGS sequence"/>
</dbReference>
<dbReference type="InterPro" id="IPR050300">
    <property type="entry name" value="GDXG_lipolytic_enzyme"/>
</dbReference>
<protein>
    <submittedName>
        <fullName evidence="3">Lipase esterase</fullName>
    </submittedName>
</protein>
<dbReference type="AlphaFoldDB" id="A0A0R2D6J6"/>
<evidence type="ECO:0000313" key="3">
    <source>
        <dbReference type="EMBL" id="KRM99392.1"/>
    </source>
</evidence>
<dbReference type="Pfam" id="PF20434">
    <property type="entry name" value="BD-FAE"/>
    <property type="match status" value="1"/>
</dbReference>
<dbReference type="PANTHER" id="PTHR48081">
    <property type="entry name" value="AB HYDROLASE SUPERFAMILY PROTEIN C4A8.06C"/>
    <property type="match status" value="1"/>
</dbReference>
<dbReference type="InterPro" id="IPR049492">
    <property type="entry name" value="BD-FAE-like_dom"/>
</dbReference>
<keyword evidence="1" id="KW-0378">Hydrolase</keyword>
<sequence length="278" mass="30882">MKFEKITLQTPEGASFKIRLYSRRQFTAFPDRRQWPIAVIFPGGGFTGISEREVEPAALAFLAKGYQVVVVRYHLAVTTPFYPTAAVMGLTVLHYLRENAAMFHGDPTKIVTVGFSAGGHLVAVMNALGEQPEFLKQHGFTEQKLQPLAQILCYPVIDLRLGFPNDLKQAEKISPDQELWAAQNLVTAQTPPTFIWHTATDELVPVLNTVVYITALTQHHVNLDSHIYSQGVHGLAFANLASSRANHPEDIAPRAASWFELALGWLRTCFASSNQTEL</sequence>
<dbReference type="InterPro" id="IPR029058">
    <property type="entry name" value="AB_hydrolase_fold"/>
</dbReference>
<name>A0A0R2D6J6_9LACO</name>